<name>A0A0F9K5K6_9ZZZZ</name>
<proteinExistence type="predicted"/>
<dbReference type="EMBL" id="LAZR01009906">
    <property type="protein sequence ID" value="KKM69936.1"/>
    <property type="molecule type" value="Genomic_DNA"/>
</dbReference>
<organism evidence="1">
    <name type="scientific">marine sediment metagenome</name>
    <dbReference type="NCBI Taxonomy" id="412755"/>
    <lineage>
        <taxon>unclassified sequences</taxon>
        <taxon>metagenomes</taxon>
        <taxon>ecological metagenomes</taxon>
    </lineage>
</organism>
<accession>A0A0F9K5K6</accession>
<protein>
    <submittedName>
        <fullName evidence="1">Uncharacterized protein</fullName>
    </submittedName>
</protein>
<evidence type="ECO:0000313" key="1">
    <source>
        <dbReference type="EMBL" id="KKM69936.1"/>
    </source>
</evidence>
<gene>
    <name evidence="1" type="ORF">LCGC14_1445620</name>
</gene>
<comment type="caution">
    <text evidence="1">The sequence shown here is derived from an EMBL/GenBank/DDBJ whole genome shotgun (WGS) entry which is preliminary data.</text>
</comment>
<reference evidence="1" key="1">
    <citation type="journal article" date="2015" name="Nature">
        <title>Complex archaea that bridge the gap between prokaryotes and eukaryotes.</title>
        <authorList>
            <person name="Spang A."/>
            <person name="Saw J.H."/>
            <person name="Jorgensen S.L."/>
            <person name="Zaremba-Niedzwiedzka K."/>
            <person name="Martijn J."/>
            <person name="Lind A.E."/>
            <person name="van Eijk R."/>
            <person name="Schleper C."/>
            <person name="Guy L."/>
            <person name="Ettema T.J."/>
        </authorList>
    </citation>
    <scope>NUCLEOTIDE SEQUENCE</scope>
</reference>
<dbReference type="AlphaFoldDB" id="A0A0F9K5K6"/>
<sequence length="57" mass="6750">MNELEYSAIRARSHKLHSTNDDIVDHPEWCFCVGLWETLGWISDEDRSKVFGWLILE</sequence>